<accession>A0A224Y6F1</accession>
<dbReference type="EMBL" id="GFTR01000113">
    <property type="protein sequence ID" value="JAW16313.1"/>
    <property type="molecule type" value="Transcribed_RNA"/>
</dbReference>
<organism evidence="2">
    <name type="scientific">Panstrongylus lignarius</name>
    <dbReference type="NCBI Taxonomy" id="156445"/>
    <lineage>
        <taxon>Eukaryota</taxon>
        <taxon>Metazoa</taxon>
        <taxon>Ecdysozoa</taxon>
        <taxon>Arthropoda</taxon>
        <taxon>Hexapoda</taxon>
        <taxon>Insecta</taxon>
        <taxon>Pterygota</taxon>
        <taxon>Neoptera</taxon>
        <taxon>Paraneoptera</taxon>
        <taxon>Hemiptera</taxon>
        <taxon>Heteroptera</taxon>
        <taxon>Panheteroptera</taxon>
        <taxon>Cimicomorpha</taxon>
        <taxon>Reduviidae</taxon>
        <taxon>Triatominae</taxon>
        <taxon>Panstrongylus</taxon>
    </lineage>
</organism>
<sequence length="68" mass="7483">MSAFKYLLHTAVWFPLTLVGAYSTLPDIASPDAFHQISLLGLALAWRTNPCLLRTASEYLQGGTLQCQ</sequence>
<proteinExistence type="predicted"/>
<feature type="chain" id="PRO_5012850003" evidence="1">
    <location>
        <begin position="24"/>
        <end position="68"/>
    </location>
</feature>
<evidence type="ECO:0000256" key="1">
    <source>
        <dbReference type="SAM" id="SignalP"/>
    </source>
</evidence>
<evidence type="ECO:0000313" key="2">
    <source>
        <dbReference type="EMBL" id="JAW16313.1"/>
    </source>
</evidence>
<reference evidence="2" key="1">
    <citation type="journal article" date="2018" name="PLoS Negl. Trop. Dis.">
        <title>An insight into the salivary gland and fat body transcriptome of Panstrongylus lignarius (Hemiptera: Heteroptera), the main vector of Chagas disease in Peru.</title>
        <authorList>
            <person name="Nevoa J.C."/>
            <person name="Mendes M.T."/>
            <person name="da Silva M.V."/>
            <person name="Soares S.C."/>
            <person name="Oliveira C.J.F."/>
            <person name="Ribeiro J.M.C."/>
        </authorList>
    </citation>
    <scope>NUCLEOTIDE SEQUENCE</scope>
</reference>
<name>A0A224Y6F1_9HEMI</name>
<dbReference type="AlphaFoldDB" id="A0A224Y6F1"/>
<protein>
    <submittedName>
        <fullName evidence="2">Putative secreted protein</fullName>
    </submittedName>
</protein>
<keyword evidence="1" id="KW-0732">Signal</keyword>
<feature type="signal peptide" evidence="1">
    <location>
        <begin position="1"/>
        <end position="23"/>
    </location>
</feature>